<dbReference type="CDD" id="cd16380">
    <property type="entry name" value="YitT_C"/>
    <property type="match status" value="1"/>
</dbReference>
<evidence type="ECO:0000256" key="5">
    <source>
        <dbReference type="ARBA" id="ARBA00023136"/>
    </source>
</evidence>
<keyword evidence="9" id="KW-1185">Reference proteome</keyword>
<evidence type="ECO:0000256" key="1">
    <source>
        <dbReference type="ARBA" id="ARBA00004651"/>
    </source>
</evidence>
<dbReference type="InterPro" id="IPR019264">
    <property type="entry name" value="DUF2179"/>
</dbReference>
<dbReference type="GO" id="GO:0005886">
    <property type="term" value="C:plasma membrane"/>
    <property type="evidence" value="ECO:0007669"/>
    <property type="project" value="UniProtKB-SubCell"/>
</dbReference>
<evidence type="ECO:0000256" key="4">
    <source>
        <dbReference type="ARBA" id="ARBA00022989"/>
    </source>
</evidence>
<organism evidence="8 9">
    <name type="scientific">Pelotomaculum schinkii</name>
    <dbReference type="NCBI Taxonomy" id="78350"/>
    <lineage>
        <taxon>Bacteria</taxon>
        <taxon>Bacillati</taxon>
        <taxon>Bacillota</taxon>
        <taxon>Clostridia</taxon>
        <taxon>Eubacteriales</taxon>
        <taxon>Desulfotomaculaceae</taxon>
        <taxon>Pelotomaculum</taxon>
    </lineage>
</organism>
<comment type="subcellular location">
    <subcellularLocation>
        <location evidence="1">Cell membrane</location>
        <topology evidence="1">Multi-pass membrane protein</topology>
    </subcellularLocation>
</comment>
<feature type="transmembrane region" description="Helical" evidence="6">
    <location>
        <begin position="87"/>
        <end position="104"/>
    </location>
</feature>
<gene>
    <name evidence="8" type="ORF">Psch_03759</name>
</gene>
<dbReference type="InterPro" id="IPR003740">
    <property type="entry name" value="YitT"/>
</dbReference>
<dbReference type="Gene3D" id="3.30.70.120">
    <property type="match status" value="1"/>
</dbReference>
<accession>A0A4Y7R8A0</accession>
<evidence type="ECO:0000313" key="8">
    <source>
        <dbReference type="EMBL" id="TEB04996.1"/>
    </source>
</evidence>
<keyword evidence="2" id="KW-1003">Cell membrane</keyword>
<dbReference type="AlphaFoldDB" id="A0A4Y7R8A0"/>
<dbReference type="InterPro" id="IPR015867">
    <property type="entry name" value="N-reg_PII/ATP_PRibTrfase_C"/>
</dbReference>
<comment type="caution">
    <text evidence="8">The sequence shown here is derived from an EMBL/GenBank/DDBJ whole genome shotgun (WGS) entry which is preliminary data.</text>
</comment>
<name>A0A4Y7R8A0_9FIRM</name>
<dbReference type="InterPro" id="IPR051461">
    <property type="entry name" value="UPF0750_membrane"/>
</dbReference>
<feature type="domain" description="DUF2179" evidence="7">
    <location>
        <begin position="230"/>
        <end position="284"/>
    </location>
</feature>
<evidence type="ECO:0000256" key="2">
    <source>
        <dbReference type="ARBA" id="ARBA00022475"/>
    </source>
</evidence>
<proteinExistence type="predicted"/>
<keyword evidence="5 6" id="KW-0472">Membrane</keyword>
<sequence length="291" mass="31794">MRRKLKAYLQSRKAREDLLDLLLIITGTLLTALSLNFFLIPNSFLAGGVTGLALVFFYLLKIPVYLTIIILNIPIFWWGFKEINRQFLLYSLTGTLALAFFQPATQALARPPQIDLILAAIFGGSLSGAGLGLVLRGHGSTGGTDIIAVILRKRKNMGIGEVGFLANLLVIAVSLVFFPLNIGLYTIISMFVASKVTDAVISGLNTSKSVIIVSNHSMQIGSRIINEMHRGVTYFSGKGAFTREEKTIVNCVVNRFELAKLKKIVAESDPNAFVYISDASEVMGRGFTSKK</sequence>
<dbReference type="PANTHER" id="PTHR33545:SF5">
    <property type="entry name" value="UPF0750 MEMBRANE PROTEIN YITT"/>
    <property type="match status" value="1"/>
</dbReference>
<keyword evidence="4 6" id="KW-1133">Transmembrane helix</keyword>
<dbReference type="EMBL" id="QFGA01000003">
    <property type="protein sequence ID" value="TEB04996.1"/>
    <property type="molecule type" value="Genomic_DNA"/>
</dbReference>
<feature type="transmembrane region" description="Helical" evidence="6">
    <location>
        <begin position="21"/>
        <end position="40"/>
    </location>
</feature>
<dbReference type="Proteomes" id="UP000298324">
    <property type="component" value="Unassembled WGS sequence"/>
</dbReference>
<evidence type="ECO:0000256" key="3">
    <source>
        <dbReference type="ARBA" id="ARBA00022692"/>
    </source>
</evidence>
<feature type="transmembrane region" description="Helical" evidence="6">
    <location>
        <begin position="162"/>
        <end position="188"/>
    </location>
</feature>
<keyword evidence="3 6" id="KW-0812">Transmembrane</keyword>
<feature type="transmembrane region" description="Helical" evidence="6">
    <location>
        <begin position="116"/>
        <end position="135"/>
    </location>
</feature>
<dbReference type="RefSeq" id="WP_190259271.1">
    <property type="nucleotide sequence ID" value="NZ_QFGA01000003.1"/>
</dbReference>
<evidence type="ECO:0000259" key="7">
    <source>
        <dbReference type="Pfam" id="PF10035"/>
    </source>
</evidence>
<dbReference type="PANTHER" id="PTHR33545">
    <property type="entry name" value="UPF0750 MEMBRANE PROTEIN YITT-RELATED"/>
    <property type="match status" value="1"/>
</dbReference>
<protein>
    <recommendedName>
        <fullName evidence="7">DUF2179 domain-containing protein</fullName>
    </recommendedName>
</protein>
<reference evidence="8 9" key="1">
    <citation type="journal article" date="2018" name="Environ. Microbiol.">
        <title>Novel energy conservation strategies and behaviour of Pelotomaculum schinkii driving syntrophic propionate catabolism.</title>
        <authorList>
            <person name="Hidalgo-Ahumada C.A.P."/>
            <person name="Nobu M.K."/>
            <person name="Narihiro T."/>
            <person name="Tamaki H."/>
            <person name="Liu W.T."/>
            <person name="Kamagata Y."/>
            <person name="Stams A.J.M."/>
            <person name="Imachi H."/>
            <person name="Sousa D.Z."/>
        </authorList>
    </citation>
    <scope>NUCLEOTIDE SEQUENCE [LARGE SCALE GENOMIC DNA]</scope>
    <source>
        <strain evidence="8 9">HH</strain>
    </source>
</reference>
<dbReference type="Pfam" id="PF02588">
    <property type="entry name" value="YitT_membrane"/>
    <property type="match status" value="1"/>
</dbReference>
<dbReference type="PIRSF" id="PIRSF006483">
    <property type="entry name" value="Membrane_protein_YitT"/>
    <property type="match status" value="1"/>
</dbReference>
<feature type="transmembrane region" description="Helical" evidence="6">
    <location>
        <begin position="52"/>
        <end position="80"/>
    </location>
</feature>
<evidence type="ECO:0000313" key="9">
    <source>
        <dbReference type="Proteomes" id="UP000298324"/>
    </source>
</evidence>
<evidence type="ECO:0000256" key="6">
    <source>
        <dbReference type="SAM" id="Phobius"/>
    </source>
</evidence>
<dbReference type="Pfam" id="PF10035">
    <property type="entry name" value="DUF2179"/>
    <property type="match status" value="1"/>
</dbReference>